<keyword evidence="13" id="KW-1185">Reference proteome</keyword>
<comment type="similarity">
    <text evidence="2">Belongs to the FliJ family.</text>
</comment>
<organism evidence="12 13">
    <name type="scientific">Frigoriglobus tundricola</name>
    <dbReference type="NCBI Taxonomy" id="2774151"/>
    <lineage>
        <taxon>Bacteria</taxon>
        <taxon>Pseudomonadati</taxon>
        <taxon>Planctomycetota</taxon>
        <taxon>Planctomycetia</taxon>
        <taxon>Gemmatales</taxon>
        <taxon>Gemmataceae</taxon>
        <taxon>Frigoriglobus</taxon>
    </lineage>
</organism>
<evidence type="ECO:0000256" key="1">
    <source>
        <dbReference type="ARBA" id="ARBA00004413"/>
    </source>
</evidence>
<evidence type="ECO:0000256" key="10">
    <source>
        <dbReference type="ARBA" id="ARBA00023225"/>
    </source>
</evidence>
<dbReference type="GO" id="GO:0015031">
    <property type="term" value="P:protein transport"/>
    <property type="evidence" value="ECO:0007669"/>
    <property type="project" value="UniProtKB-KW"/>
</dbReference>
<keyword evidence="8" id="KW-0653">Protein transport</keyword>
<dbReference type="Proteomes" id="UP000503447">
    <property type="component" value="Chromosome"/>
</dbReference>
<dbReference type="GO" id="GO:0006935">
    <property type="term" value="P:chemotaxis"/>
    <property type="evidence" value="ECO:0007669"/>
    <property type="project" value="UniProtKB-KW"/>
</dbReference>
<dbReference type="AlphaFoldDB" id="A0A6M5YK44"/>
<evidence type="ECO:0000256" key="5">
    <source>
        <dbReference type="ARBA" id="ARBA00022475"/>
    </source>
</evidence>
<evidence type="ECO:0000256" key="3">
    <source>
        <dbReference type="ARBA" id="ARBA00020392"/>
    </source>
</evidence>
<keyword evidence="5" id="KW-1003">Cell membrane</keyword>
<evidence type="ECO:0000256" key="7">
    <source>
        <dbReference type="ARBA" id="ARBA00022795"/>
    </source>
</evidence>
<dbReference type="GO" id="GO:0044781">
    <property type="term" value="P:bacterial-type flagellum organization"/>
    <property type="evidence" value="ECO:0007669"/>
    <property type="project" value="UniProtKB-KW"/>
</dbReference>
<feature type="coiled-coil region" evidence="11">
    <location>
        <begin position="8"/>
        <end position="53"/>
    </location>
</feature>
<sequence length="166" mass="18883">MKRFEFSLDRLLRVKQQLERLAELEQRRALEAAEQARATLQGLRDQLGRISDQFAAAVGRAMAPQQWASASDMTERLGNSIHRSEREVALAEEKALAAAQERAQLATEVEAISTLRRQQWDLWRQEAQKADQNQIDEVGLRLWQSARDEFEANRSGRTAPDVEAVA</sequence>
<comment type="subcellular location">
    <subcellularLocation>
        <location evidence="1">Cell membrane</location>
        <topology evidence="1">Peripheral membrane protein</topology>
        <orientation evidence="1">Cytoplasmic side</orientation>
    </subcellularLocation>
</comment>
<dbReference type="Gene3D" id="1.10.287.1700">
    <property type="match status" value="1"/>
</dbReference>
<keyword evidence="11" id="KW-0175">Coiled coil</keyword>
<evidence type="ECO:0000313" key="13">
    <source>
        <dbReference type="Proteomes" id="UP000503447"/>
    </source>
</evidence>
<reference evidence="13" key="1">
    <citation type="submission" date="2020-05" db="EMBL/GenBank/DDBJ databases">
        <title>Frigoriglobus tundricola gen. nov., sp. nov., a psychrotolerant cellulolytic planctomycete of the family Gemmataceae with two divergent copies of 16S rRNA gene.</title>
        <authorList>
            <person name="Kulichevskaya I.S."/>
            <person name="Ivanova A.A."/>
            <person name="Naumoff D.G."/>
            <person name="Beletsky A.V."/>
            <person name="Rijpstra W.I.C."/>
            <person name="Sinninghe Damste J.S."/>
            <person name="Mardanov A.V."/>
            <person name="Ravin N.V."/>
            <person name="Dedysh S.N."/>
        </authorList>
    </citation>
    <scope>NUCLEOTIDE SEQUENCE [LARGE SCALE GENOMIC DNA]</scope>
    <source>
        <strain evidence="13">PL17</strain>
    </source>
</reference>
<accession>A0A6M5YK44</accession>
<dbReference type="GO" id="GO:0009288">
    <property type="term" value="C:bacterial-type flagellum"/>
    <property type="evidence" value="ECO:0007669"/>
    <property type="project" value="InterPro"/>
</dbReference>
<protein>
    <recommendedName>
        <fullName evidence="3">Flagellar FliJ protein</fullName>
    </recommendedName>
</protein>
<keyword evidence="4" id="KW-0813">Transport</keyword>
<keyword evidence="6" id="KW-0145">Chemotaxis</keyword>
<gene>
    <name evidence="12" type="ORF">FTUN_1927</name>
</gene>
<evidence type="ECO:0000256" key="11">
    <source>
        <dbReference type="SAM" id="Coils"/>
    </source>
</evidence>
<evidence type="ECO:0000256" key="8">
    <source>
        <dbReference type="ARBA" id="ARBA00022927"/>
    </source>
</evidence>
<evidence type="ECO:0000256" key="6">
    <source>
        <dbReference type="ARBA" id="ARBA00022500"/>
    </source>
</evidence>
<evidence type="ECO:0000313" key="12">
    <source>
        <dbReference type="EMBL" id="QJW94407.1"/>
    </source>
</evidence>
<dbReference type="GO" id="GO:0005886">
    <property type="term" value="C:plasma membrane"/>
    <property type="evidence" value="ECO:0007669"/>
    <property type="project" value="UniProtKB-SubCell"/>
</dbReference>
<dbReference type="RefSeq" id="WP_171470416.1">
    <property type="nucleotide sequence ID" value="NZ_CP053452.2"/>
</dbReference>
<dbReference type="KEGG" id="ftj:FTUN_1927"/>
<dbReference type="Pfam" id="PF02050">
    <property type="entry name" value="FliJ"/>
    <property type="match status" value="1"/>
</dbReference>
<evidence type="ECO:0000256" key="9">
    <source>
        <dbReference type="ARBA" id="ARBA00023136"/>
    </source>
</evidence>
<evidence type="ECO:0000256" key="2">
    <source>
        <dbReference type="ARBA" id="ARBA00010004"/>
    </source>
</evidence>
<dbReference type="GO" id="GO:0071973">
    <property type="term" value="P:bacterial-type flagellum-dependent cell motility"/>
    <property type="evidence" value="ECO:0007669"/>
    <property type="project" value="InterPro"/>
</dbReference>
<keyword evidence="9" id="KW-0472">Membrane</keyword>
<keyword evidence="10" id="KW-1006">Bacterial flagellum protein export</keyword>
<keyword evidence="7" id="KW-1005">Bacterial flagellum biogenesis</keyword>
<name>A0A6M5YK44_9BACT</name>
<evidence type="ECO:0000256" key="4">
    <source>
        <dbReference type="ARBA" id="ARBA00022448"/>
    </source>
</evidence>
<dbReference type="EMBL" id="CP053452">
    <property type="protein sequence ID" value="QJW94407.1"/>
    <property type="molecule type" value="Genomic_DNA"/>
</dbReference>
<dbReference type="InterPro" id="IPR012823">
    <property type="entry name" value="Flagell_FliJ"/>
</dbReference>
<proteinExistence type="inferred from homology"/>
<dbReference type="InterPro" id="IPR053716">
    <property type="entry name" value="Flag_assembly_chemotaxis_eff"/>
</dbReference>